<dbReference type="EMBL" id="LAZR01017549">
    <property type="protein sequence ID" value="KKL99939.1"/>
    <property type="molecule type" value="Genomic_DNA"/>
</dbReference>
<feature type="region of interest" description="Disordered" evidence="1">
    <location>
        <begin position="1"/>
        <end position="31"/>
    </location>
</feature>
<evidence type="ECO:0000313" key="2">
    <source>
        <dbReference type="EMBL" id="KKL99939.1"/>
    </source>
</evidence>
<name>A0A0F9GM25_9ZZZZ</name>
<dbReference type="AlphaFoldDB" id="A0A0F9GM25"/>
<comment type="caution">
    <text evidence="2">The sequence shown here is derived from an EMBL/GenBank/DDBJ whole genome shotgun (WGS) entry which is preliminary data.</text>
</comment>
<organism evidence="2">
    <name type="scientific">marine sediment metagenome</name>
    <dbReference type="NCBI Taxonomy" id="412755"/>
    <lineage>
        <taxon>unclassified sequences</taxon>
        <taxon>metagenomes</taxon>
        <taxon>ecological metagenomes</taxon>
    </lineage>
</organism>
<protein>
    <submittedName>
        <fullName evidence="2">Uncharacterized protein</fullName>
    </submittedName>
</protein>
<reference evidence="2" key="1">
    <citation type="journal article" date="2015" name="Nature">
        <title>Complex archaea that bridge the gap between prokaryotes and eukaryotes.</title>
        <authorList>
            <person name="Spang A."/>
            <person name="Saw J.H."/>
            <person name="Jorgensen S.L."/>
            <person name="Zaremba-Niedzwiedzka K."/>
            <person name="Martijn J."/>
            <person name="Lind A.E."/>
            <person name="van Eijk R."/>
            <person name="Schleper C."/>
            <person name="Guy L."/>
            <person name="Ettema T.J."/>
        </authorList>
    </citation>
    <scope>NUCLEOTIDE SEQUENCE</scope>
</reference>
<evidence type="ECO:0000256" key="1">
    <source>
        <dbReference type="SAM" id="MobiDB-lite"/>
    </source>
</evidence>
<gene>
    <name evidence="2" type="ORF">LCGC14_1809430</name>
</gene>
<proteinExistence type="predicted"/>
<sequence>MSLEFKQVGTGHRLGKGKLEQSMHQRAGKTVSERMPGAVVYQERLLDFSPEFHPFLNEEFGTAMNQNVTFGGTPEIIHNGGSSVEWTASAIQGTWNFADGGKISLTTADNNDEATFAEETPTTIDMSGFTALTGKINLTTYNEVNNSLIIEFDLAGTPVGNSVDLNDFINTSLIGTEQSFAISKSDLGLSTQSIDGFTITLTRIGGTKPTMIFDDIQIEQTGAPAIFKATTPKGTKFHISEIRLALVDNITGIVTGSTTTYPTMPGLAYNQLLGVSALTNGIVFRRVQSGETKFSVTIKQLGDFLATGGNLLNIMSDGTNTCITVQIEFPEPIILDGSRDDFLSYTISDNLSGLIEFRAAARGALEV</sequence>
<accession>A0A0F9GM25</accession>